<protein>
    <submittedName>
        <fullName evidence="1">Uncharacterized protein</fullName>
    </submittedName>
</protein>
<accession>A0A2P2N0Z4</accession>
<organism evidence="1">
    <name type="scientific">Rhizophora mucronata</name>
    <name type="common">Asiatic mangrove</name>
    <dbReference type="NCBI Taxonomy" id="61149"/>
    <lineage>
        <taxon>Eukaryota</taxon>
        <taxon>Viridiplantae</taxon>
        <taxon>Streptophyta</taxon>
        <taxon>Embryophyta</taxon>
        <taxon>Tracheophyta</taxon>
        <taxon>Spermatophyta</taxon>
        <taxon>Magnoliopsida</taxon>
        <taxon>eudicotyledons</taxon>
        <taxon>Gunneridae</taxon>
        <taxon>Pentapetalae</taxon>
        <taxon>rosids</taxon>
        <taxon>fabids</taxon>
        <taxon>Malpighiales</taxon>
        <taxon>Rhizophoraceae</taxon>
        <taxon>Rhizophora</taxon>
    </lineage>
</organism>
<reference evidence="1" key="1">
    <citation type="submission" date="2018-02" db="EMBL/GenBank/DDBJ databases">
        <title>Rhizophora mucronata_Transcriptome.</title>
        <authorList>
            <person name="Meera S.P."/>
            <person name="Sreeshan A."/>
            <person name="Augustine A."/>
        </authorList>
    </citation>
    <scope>NUCLEOTIDE SEQUENCE</scope>
    <source>
        <tissue evidence="1">Leaf</tissue>
    </source>
</reference>
<dbReference type="EMBL" id="GGEC01055622">
    <property type="protein sequence ID" value="MBX36106.1"/>
    <property type="molecule type" value="Transcribed_RNA"/>
</dbReference>
<proteinExistence type="predicted"/>
<evidence type="ECO:0000313" key="1">
    <source>
        <dbReference type="EMBL" id="MBX36106.1"/>
    </source>
</evidence>
<name>A0A2P2N0Z4_RHIMU</name>
<dbReference type="AlphaFoldDB" id="A0A2P2N0Z4"/>
<sequence>MSSFTYLFCFLSLKNIKGFFYDISPLRNKNYYILVVGLQSF</sequence>